<evidence type="ECO:0000256" key="1">
    <source>
        <dbReference type="SAM" id="MobiDB-lite"/>
    </source>
</evidence>
<name>A0A3S5CMU7_9PLAT</name>
<protein>
    <submittedName>
        <fullName evidence="2">Uncharacterized protein</fullName>
    </submittedName>
</protein>
<feature type="region of interest" description="Disordered" evidence="1">
    <location>
        <begin position="123"/>
        <end position="146"/>
    </location>
</feature>
<dbReference type="AlphaFoldDB" id="A0A3S5CMU7"/>
<evidence type="ECO:0000313" key="3">
    <source>
        <dbReference type="Proteomes" id="UP000784294"/>
    </source>
</evidence>
<dbReference type="EMBL" id="CAAALY010053326">
    <property type="protein sequence ID" value="VEL21830.1"/>
    <property type="molecule type" value="Genomic_DNA"/>
</dbReference>
<dbReference type="OrthoDB" id="446809at2759"/>
<accession>A0A3S5CMU7</accession>
<sequence length="194" mass="19832">PLSFPILLPTGNASSASTPSSAPFRASVGTGSSSGLLALATVFLPPTMQTAWIAWLRGLAASTSASATSTAIAKNYGGSMPTTANSLSTITSDNNSGNGPATKSFEGVESIGFDNFTASSTNFTASDRQKPVGPGTGGLDGLLRPNSSISRPSPNLFSGLASPEDWAYIQSVQQAVEKSARLRSWIDVTTGNKI</sequence>
<organism evidence="2 3">
    <name type="scientific">Protopolystoma xenopodis</name>
    <dbReference type="NCBI Taxonomy" id="117903"/>
    <lineage>
        <taxon>Eukaryota</taxon>
        <taxon>Metazoa</taxon>
        <taxon>Spiralia</taxon>
        <taxon>Lophotrochozoa</taxon>
        <taxon>Platyhelminthes</taxon>
        <taxon>Monogenea</taxon>
        <taxon>Polyopisthocotylea</taxon>
        <taxon>Polystomatidea</taxon>
        <taxon>Polystomatidae</taxon>
        <taxon>Protopolystoma</taxon>
    </lineage>
</organism>
<feature type="non-terminal residue" evidence="2">
    <location>
        <position position="1"/>
    </location>
</feature>
<keyword evidence="3" id="KW-1185">Reference proteome</keyword>
<dbReference type="Proteomes" id="UP000784294">
    <property type="component" value="Unassembled WGS sequence"/>
</dbReference>
<evidence type="ECO:0000313" key="2">
    <source>
        <dbReference type="EMBL" id="VEL21830.1"/>
    </source>
</evidence>
<gene>
    <name evidence="2" type="ORF">PXEA_LOCUS15270</name>
</gene>
<reference evidence="2" key="1">
    <citation type="submission" date="2018-11" db="EMBL/GenBank/DDBJ databases">
        <authorList>
            <consortium name="Pathogen Informatics"/>
        </authorList>
    </citation>
    <scope>NUCLEOTIDE SEQUENCE</scope>
</reference>
<proteinExistence type="predicted"/>
<comment type="caution">
    <text evidence="2">The sequence shown here is derived from an EMBL/GenBank/DDBJ whole genome shotgun (WGS) entry which is preliminary data.</text>
</comment>